<evidence type="ECO:0000256" key="1">
    <source>
        <dbReference type="ARBA" id="ARBA00001974"/>
    </source>
</evidence>
<dbReference type="GO" id="GO:0006631">
    <property type="term" value="P:fatty acid metabolic process"/>
    <property type="evidence" value="ECO:0007669"/>
    <property type="project" value="UniProtKB-KW"/>
</dbReference>
<dbReference type="EMBL" id="GGYP01003823">
    <property type="protein sequence ID" value="MDE48594.1"/>
    <property type="molecule type" value="Transcribed_RNA"/>
</dbReference>
<dbReference type="InterPro" id="IPR009100">
    <property type="entry name" value="AcylCoA_DH/oxidase_NM_dom_sf"/>
</dbReference>
<dbReference type="InterPro" id="IPR036250">
    <property type="entry name" value="AcylCo_DH-like_C"/>
</dbReference>
<dbReference type="Pfam" id="PF02771">
    <property type="entry name" value="Acyl-CoA_dh_N"/>
    <property type="match status" value="1"/>
</dbReference>
<comment type="pathway">
    <text evidence="15">Amino-acid degradation; L-isoleucine degradation.</text>
</comment>
<dbReference type="PROSITE" id="PS00073">
    <property type="entry name" value="ACYL_COA_DH_2"/>
    <property type="match status" value="1"/>
</dbReference>
<comment type="subunit">
    <text evidence="5">Homotetramer.</text>
</comment>
<comment type="catalytic activity">
    <reaction evidence="21">
        <text>valproyl-CoA + oxidized [electron-transfer flavoprotein] + H(+) = (2E)-2-propylpent-2-enoyl-CoA + reduced [electron-transfer flavoprotein]</text>
        <dbReference type="Rhea" id="RHEA:65344"/>
        <dbReference type="Rhea" id="RHEA-COMP:10685"/>
        <dbReference type="Rhea" id="RHEA-COMP:10686"/>
        <dbReference type="ChEBI" id="CHEBI:15378"/>
        <dbReference type="ChEBI" id="CHEBI:57692"/>
        <dbReference type="ChEBI" id="CHEBI:58307"/>
        <dbReference type="ChEBI" id="CHEBI:156457"/>
        <dbReference type="ChEBI" id="CHEBI:156458"/>
    </reaction>
    <physiologicalReaction direction="left-to-right" evidence="21">
        <dbReference type="Rhea" id="RHEA:65345"/>
    </physiologicalReaction>
</comment>
<evidence type="ECO:0000256" key="15">
    <source>
        <dbReference type="ARBA" id="ARBA00037895"/>
    </source>
</evidence>
<evidence type="ECO:0000259" key="28">
    <source>
        <dbReference type="Pfam" id="PF00441"/>
    </source>
</evidence>
<evidence type="ECO:0000256" key="21">
    <source>
        <dbReference type="ARBA" id="ARBA00048307"/>
    </source>
</evidence>
<comment type="catalytic activity">
    <reaction evidence="24">
        <text>hexanoyl-CoA + oxidized [electron-transfer flavoprotein] + H(+) = (2E)-hexenoyl-CoA + reduced [electron-transfer flavoprotein]</text>
        <dbReference type="Rhea" id="RHEA:43464"/>
        <dbReference type="Rhea" id="RHEA-COMP:10685"/>
        <dbReference type="Rhea" id="RHEA-COMP:10686"/>
        <dbReference type="ChEBI" id="CHEBI:15378"/>
        <dbReference type="ChEBI" id="CHEBI:57692"/>
        <dbReference type="ChEBI" id="CHEBI:58307"/>
        <dbReference type="ChEBI" id="CHEBI:62077"/>
        <dbReference type="ChEBI" id="CHEBI:62620"/>
    </reaction>
    <physiologicalReaction direction="left-to-right" evidence="24">
        <dbReference type="Rhea" id="RHEA:43465"/>
    </physiologicalReaction>
</comment>
<dbReference type="FunFam" id="1.10.540.10:FF:000012">
    <property type="entry name" value="Acyl-CoA dehydrogenase short/branched chain"/>
    <property type="match status" value="1"/>
</dbReference>
<dbReference type="GO" id="GO:0005759">
    <property type="term" value="C:mitochondrial matrix"/>
    <property type="evidence" value="ECO:0007669"/>
    <property type="project" value="UniProtKB-SubCell"/>
</dbReference>
<dbReference type="PROSITE" id="PS00072">
    <property type="entry name" value="ACYL_COA_DH_1"/>
    <property type="match status" value="1"/>
</dbReference>
<evidence type="ECO:0000256" key="6">
    <source>
        <dbReference type="ARBA" id="ARBA00022553"/>
    </source>
</evidence>
<evidence type="ECO:0000256" key="18">
    <source>
        <dbReference type="ARBA" id="ARBA00041537"/>
    </source>
</evidence>
<dbReference type="EC" id="1.3.8.5" evidence="16"/>
<keyword evidence="8 27" id="KW-0274">FAD</keyword>
<keyword evidence="11" id="KW-0007">Acetylation</keyword>
<dbReference type="PANTHER" id="PTHR43884">
    <property type="entry name" value="ACYL-COA DEHYDROGENASE"/>
    <property type="match status" value="1"/>
</dbReference>
<keyword evidence="12 27" id="KW-0560">Oxidoreductase</keyword>
<evidence type="ECO:0000256" key="24">
    <source>
        <dbReference type="ARBA" id="ARBA00049192"/>
    </source>
</evidence>
<dbReference type="CDD" id="cd01158">
    <property type="entry name" value="SCAD_SBCAD"/>
    <property type="match status" value="1"/>
</dbReference>
<dbReference type="PANTHER" id="PTHR43884:SF1">
    <property type="entry name" value="SHORT_BRANCHED CHAIN SPECIFIC ACYL-COA DEHYDROGENASE, MITOCHONDRIAL"/>
    <property type="match status" value="1"/>
</dbReference>
<evidence type="ECO:0000256" key="4">
    <source>
        <dbReference type="ARBA" id="ARBA00009347"/>
    </source>
</evidence>
<evidence type="ECO:0000256" key="10">
    <source>
        <dbReference type="ARBA" id="ARBA00022946"/>
    </source>
</evidence>
<evidence type="ECO:0000256" key="9">
    <source>
        <dbReference type="ARBA" id="ARBA00022832"/>
    </source>
</evidence>
<dbReference type="Pfam" id="PF02770">
    <property type="entry name" value="Acyl-CoA_dh_M"/>
    <property type="match status" value="1"/>
</dbReference>
<sequence>MRLVRLMTQYLRTSPINSNNHYLLKNYGRSMSTAGGGSVVGGKPTPLTVFSDEELAMKDSISKLSREKFAPLVKSMDENSKMSPDVVSACFENGLMNISVDPKYDGVGSTYFATILAIEELAKVDPSISVMVDVHNTLFCETLMVYGTEEQRQRYLPRCAVDLVGAFALSETDSGSDAFSLRTSARRDGDYFVINGSKCWITNSEQAGAFIVFANADFSAGYKGITAFLVDKDTPGLSLGKPENKLGIRASSTCPLIFENARVPANNIVGEYGKGYKIAIETLNEGRIGIGAQMLGLAQGAFEHSVRYTLERTAFKQKIFDFQGMQHQIADVATRIETARLLVYNAARLRESSLPYVKEAAMAKYHAGEVAVYTANKAIEWMGGVGFTKDYPVEKYLRDSKIGQIYEGTSNIQLNTIAKIIKSEMQQ</sequence>
<name>A0A6G1SDM1_9ACAR</name>
<dbReference type="InterPro" id="IPR046373">
    <property type="entry name" value="Acyl-CoA_Oxase/DH_mid-dom_sf"/>
</dbReference>
<evidence type="ECO:0000256" key="8">
    <source>
        <dbReference type="ARBA" id="ARBA00022827"/>
    </source>
</evidence>
<evidence type="ECO:0000256" key="23">
    <source>
        <dbReference type="ARBA" id="ARBA00049096"/>
    </source>
</evidence>
<dbReference type="FunFam" id="1.20.140.10:FF:000002">
    <property type="entry name" value="Acyl-CoA dehydrogenase short/branched chain"/>
    <property type="match status" value="1"/>
</dbReference>
<evidence type="ECO:0000256" key="17">
    <source>
        <dbReference type="ARBA" id="ARBA00039850"/>
    </source>
</evidence>
<organism evidence="31">
    <name type="scientific">Aceria tosichella</name>
    <name type="common">wheat curl mite</name>
    <dbReference type="NCBI Taxonomy" id="561515"/>
    <lineage>
        <taxon>Eukaryota</taxon>
        <taxon>Metazoa</taxon>
        <taxon>Ecdysozoa</taxon>
        <taxon>Arthropoda</taxon>
        <taxon>Chelicerata</taxon>
        <taxon>Arachnida</taxon>
        <taxon>Acari</taxon>
        <taxon>Acariformes</taxon>
        <taxon>Trombidiformes</taxon>
        <taxon>Prostigmata</taxon>
        <taxon>Eupodina</taxon>
        <taxon>Eriophyoidea</taxon>
        <taxon>Eriophyidae</taxon>
        <taxon>Eriophyinae</taxon>
        <taxon>Aceriini</taxon>
        <taxon>Aceria</taxon>
    </lineage>
</organism>
<evidence type="ECO:0000256" key="2">
    <source>
        <dbReference type="ARBA" id="ARBA00004305"/>
    </source>
</evidence>
<dbReference type="InterPro" id="IPR006091">
    <property type="entry name" value="Acyl-CoA_Oxase/DH_mid-dom"/>
</dbReference>
<dbReference type="AlphaFoldDB" id="A0A6G1SDM1"/>
<keyword evidence="6" id="KW-0597">Phosphoprotein</keyword>
<proteinExistence type="inferred from homology"/>
<evidence type="ECO:0000256" key="5">
    <source>
        <dbReference type="ARBA" id="ARBA00011881"/>
    </source>
</evidence>
<dbReference type="SUPFAM" id="SSF56645">
    <property type="entry name" value="Acyl-CoA dehydrogenase NM domain-like"/>
    <property type="match status" value="1"/>
</dbReference>
<dbReference type="SUPFAM" id="SSF47203">
    <property type="entry name" value="Acyl-CoA dehydrogenase C-terminal domain-like"/>
    <property type="match status" value="1"/>
</dbReference>
<dbReference type="GO" id="GO:0046395">
    <property type="term" value="P:carboxylic acid catabolic process"/>
    <property type="evidence" value="ECO:0007669"/>
    <property type="project" value="UniProtKB-ARBA"/>
</dbReference>
<evidence type="ECO:0000256" key="26">
    <source>
        <dbReference type="ARBA" id="ARBA00051903"/>
    </source>
</evidence>
<evidence type="ECO:0000256" key="19">
    <source>
        <dbReference type="ARBA" id="ARBA00042821"/>
    </source>
</evidence>
<evidence type="ECO:0000256" key="3">
    <source>
        <dbReference type="ARBA" id="ARBA00005198"/>
    </source>
</evidence>
<comment type="catalytic activity">
    <reaction evidence="23">
        <text>butanoyl-CoA + oxidized [electron-transfer flavoprotein] + H(+) = (2E)-butenoyl-CoA + reduced [electron-transfer flavoprotein]</text>
        <dbReference type="Rhea" id="RHEA:24004"/>
        <dbReference type="Rhea" id="RHEA-COMP:10685"/>
        <dbReference type="Rhea" id="RHEA-COMP:10686"/>
        <dbReference type="ChEBI" id="CHEBI:15378"/>
        <dbReference type="ChEBI" id="CHEBI:57332"/>
        <dbReference type="ChEBI" id="CHEBI:57371"/>
        <dbReference type="ChEBI" id="CHEBI:57692"/>
        <dbReference type="ChEBI" id="CHEBI:58307"/>
    </reaction>
    <physiologicalReaction direction="left-to-right" evidence="23">
        <dbReference type="Rhea" id="RHEA:24005"/>
    </physiologicalReaction>
</comment>
<evidence type="ECO:0000256" key="16">
    <source>
        <dbReference type="ARBA" id="ARBA00039036"/>
    </source>
</evidence>
<comment type="catalytic activity">
    <reaction evidence="26">
        <text>2-methylpropanoyl-CoA + oxidized [electron-transfer flavoprotein] + H(+) = 2-methylpropenoyl-CoA + reduced [electron-transfer flavoprotein]</text>
        <dbReference type="Rhea" id="RHEA:44180"/>
        <dbReference type="Rhea" id="RHEA-COMP:10685"/>
        <dbReference type="Rhea" id="RHEA-COMP:10686"/>
        <dbReference type="ChEBI" id="CHEBI:15378"/>
        <dbReference type="ChEBI" id="CHEBI:57338"/>
        <dbReference type="ChEBI" id="CHEBI:57692"/>
        <dbReference type="ChEBI" id="CHEBI:58307"/>
        <dbReference type="ChEBI" id="CHEBI:62500"/>
    </reaction>
    <physiologicalReaction direction="left-to-right" evidence="26">
        <dbReference type="Rhea" id="RHEA:44181"/>
    </physiologicalReaction>
</comment>
<protein>
    <recommendedName>
        <fullName evidence="17">Short/branched chain specific acyl-CoA dehydrogenase, mitochondrial</fullName>
        <ecNumber evidence="16">1.3.8.5</ecNumber>
    </recommendedName>
    <alternativeName>
        <fullName evidence="19">2-methyl branched chain acyl-CoA dehydrogenase</fullName>
    </alternativeName>
    <alternativeName>
        <fullName evidence="18">2-methylbutyryl-coenzyme A dehydrogenase</fullName>
    </alternativeName>
</protein>
<comment type="cofactor">
    <cofactor evidence="1 27">
        <name>FAD</name>
        <dbReference type="ChEBI" id="CHEBI:57692"/>
    </cofactor>
</comment>
<reference evidence="31" key="1">
    <citation type="submission" date="2018-10" db="EMBL/GenBank/DDBJ databases">
        <title>Transcriptome assembly of Aceria tosichella (Wheat curl mite) Type 2.</title>
        <authorList>
            <person name="Scully E.D."/>
            <person name="Geib S.M."/>
            <person name="Palmer N.A."/>
            <person name="Gupta A.K."/>
            <person name="Sarath G."/>
            <person name="Tatineni S."/>
        </authorList>
    </citation>
    <scope>NUCLEOTIDE SEQUENCE</scope>
    <source>
        <strain evidence="31">LincolnNE</strain>
    </source>
</reference>
<feature type="domain" description="Acyl-CoA dehydrogenase/oxidase C-terminal" evidence="28">
    <location>
        <begin position="273"/>
        <end position="420"/>
    </location>
</feature>
<evidence type="ECO:0000256" key="20">
    <source>
        <dbReference type="ARBA" id="ARBA00048235"/>
    </source>
</evidence>
<keyword evidence="10" id="KW-0809">Transit peptide</keyword>
<dbReference type="Gene3D" id="1.10.540.10">
    <property type="entry name" value="Acyl-CoA dehydrogenase/oxidase, N-terminal domain"/>
    <property type="match status" value="1"/>
</dbReference>
<evidence type="ECO:0000256" key="13">
    <source>
        <dbReference type="ARBA" id="ARBA00023098"/>
    </source>
</evidence>
<feature type="domain" description="Acyl-CoA dehydrogenase/oxidase N-terminal" evidence="30">
    <location>
        <begin position="51"/>
        <end position="160"/>
    </location>
</feature>
<evidence type="ECO:0000256" key="7">
    <source>
        <dbReference type="ARBA" id="ARBA00022630"/>
    </source>
</evidence>
<comment type="subcellular location">
    <subcellularLocation>
        <location evidence="2">Mitochondrion matrix</location>
    </subcellularLocation>
</comment>
<evidence type="ECO:0000256" key="14">
    <source>
        <dbReference type="ARBA" id="ARBA00023128"/>
    </source>
</evidence>
<dbReference type="Gene3D" id="2.40.110.10">
    <property type="entry name" value="Butyryl-CoA Dehydrogenase, subunit A, domain 2"/>
    <property type="match status" value="1"/>
</dbReference>
<keyword evidence="13" id="KW-0443">Lipid metabolism</keyword>
<keyword evidence="9" id="KW-0276">Fatty acid metabolism</keyword>
<dbReference type="GO" id="GO:0003853">
    <property type="term" value="F:short-chain 2-methyl fatty acyl-CoA dehydrogenase activity"/>
    <property type="evidence" value="ECO:0007669"/>
    <property type="project" value="UniProtKB-EC"/>
</dbReference>
<evidence type="ECO:0000259" key="30">
    <source>
        <dbReference type="Pfam" id="PF02771"/>
    </source>
</evidence>
<dbReference type="InterPro" id="IPR013786">
    <property type="entry name" value="AcylCoA_DH/ox_N"/>
</dbReference>
<dbReference type="InterPro" id="IPR006089">
    <property type="entry name" value="Acyl-CoA_DH_CS"/>
</dbReference>
<evidence type="ECO:0000256" key="22">
    <source>
        <dbReference type="ARBA" id="ARBA00048592"/>
    </source>
</evidence>
<evidence type="ECO:0000256" key="25">
    <source>
        <dbReference type="ARBA" id="ARBA00049552"/>
    </source>
</evidence>
<evidence type="ECO:0000313" key="31">
    <source>
        <dbReference type="EMBL" id="MDE48594.1"/>
    </source>
</evidence>
<dbReference type="InterPro" id="IPR037069">
    <property type="entry name" value="AcylCoA_DH/ox_N_sf"/>
</dbReference>
<dbReference type="FunFam" id="2.40.110.10:FF:000001">
    <property type="entry name" value="Acyl-CoA dehydrogenase, mitochondrial"/>
    <property type="match status" value="1"/>
</dbReference>
<comment type="similarity">
    <text evidence="4 27">Belongs to the acyl-CoA dehydrogenase family.</text>
</comment>
<comment type="catalytic activity">
    <reaction evidence="20">
        <text>2-methylbutanoyl-CoA + oxidized [electron-transfer flavoprotein] + H(+) = (2E)-2-methylbut-2-enoyl-CoA + reduced [electron-transfer flavoprotein]</text>
        <dbReference type="Rhea" id="RHEA:43780"/>
        <dbReference type="Rhea" id="RHEA-COMP:10685"/>
        <dbReference type="Rhea" id="RHEA-COMP:10686"/>
        <dbReference type="ChEBI" id="CHEBI:15378"/>
        <dbReference type="ChEBI" id="CHEBI:57336"/>
        <dbReference type="ChEBI" id="CHEBI:57337"/>
        <dbReference type="ChEBI" id="CHEBI:57692"/>
        <dbReference type="ChEBI" id="CHEBI:58307"/>
        <dbReference type="EC" id="1.3.8.5"/>
    </reaction>
    <physiologicalReaction direction="left-to-right" evidence="20">
        <dbReference type="Rhea" id="RHEA:43781"/>
    </physiologicalReaction>
</comment>
<keyword evidence="14" id="KW-0496">Mitochondrion</keyword>
<evidence type="ECO:0000256" key="11">
    <source>
        <dbReference type="ARBA" id="ARBA00022990"/>
    </source>
</evidence>
<dbReference type="Pfam" id="PF00441">
    <property type="entry name" value="Acyl-CoA_dh_1"/>
    <property type="match status" value="1"/>
</dbReference>
<comment type="catalytic activity">
    <reaction evidence="25">
        <text>(2S)-2-methylbutanoyl-CoA + oxidized [electron-transfer flavoprotein] + H(+) = (2E)-2-methylbut-2-enoyl-CoA + reduced [electron-transfer flavoprotein]</text>
        <dbReference type="Rhea" id="RHEA:48256"/>
        <dbReference type="Rhea" id="RHEA-COMP:10685"/>
        <dbReference type="Rhea" id="RHEA-COMP:10686"/>
        <dbReference type="ChEBI" id="CHEBI:15378"/>
        <dbReference type="ChEBI" id="CHEBI:57337"/>
        <dbReference type="ChEBI" id="CHEBI:57692"/>
        <dbReference type="ChEBI" id="CHEBI:58307"/>
        <dbReference type="ChEBI" id="CHEBI:88166"/>
    </reaction>
    <physiologicalReaction direction="left-to-right" evidence="25">
        <dbReference type="Rhea" id="RHEA:48257"/>
    </physiologicalReaction>
</comment>
<dbReference type="Gene3D" id="1.20.140.10">
    <property type="entry name" value="Butyryl-CoA Dehydrogenase, subunit A, domain 3"/>
    <property type="match status" value="1"/>
</dbReference>
<feature type="domain" description="Acyl-CoA oxidase/dehydrogenase middle" evidence="29">
    <location>
        <begin position="166"/>
        <end position="260"/>
    </location>
</feature>
<evidence type="ECO:0000256" key="12">
    <source>
        <dbReference type="ARBA" id="ARBA00023002"/>
    </source>
</evidence>
<accession>A0A6G1SDM1</accession>
<comment type="catalytic activity">
    <reaction evidence="22">
        <text>(2R)-2-methylbutanoyl-CoA + oxidized [electron-transfer flavoprotein] + H(+) = ethylacryloyl-CoA + reduced [electron-transfer flavoprotein]</text>
        <dbReference type="Rhea" id="RHEA:65296"/>
        <dbReference type="Rhea" id="RHEA-COMP:10685"/>
        <dbReference type="Rhea" id="RHEA-COMP:10686"/>
        <dbReference type="ChEBI" id="CHEBI:15378"/>
        <dbReference type="ChEBI" id="CHEBI:57692"/>
        <dbReference type="ChEBI" id="CHEBI:58307"/>
        <dbReference type="ChEBI" id="CHEBI:156439"/>
        <dbReference type="ChEBI" id="CHEBI:156440"/>
    </reaction>
    <physiologicalReaction direction="left-to-right" evidence="22">
        <dbReference type="Rhea" id="RHEA:65297"/>
    </physiologicalReaction>
</comment>
<dbReference type="GO" id="GO:0050660">
    <property type="term" value="F:flavin adenine dinucleotide binding"/>
    <property type="evidence" value="ECO:0007669"/>
    <property type="project" value="InterPro"/>
</dbReference>
<dbReference type="InterPro" id="IPR009075">
    <property type="entry name" value="AcylCo_DH/oxidase_C"/>
</dbReference>
<evidence type="ECO:0000259" key="29">
    <source>
        <dbReference type="Pfam" id="PF02770"/>
    </source>
</evidence>
<evidence type="ECO:0000256" key="27">
    <source>
        <dbReference type="RuleBase" id="RU362125"/>
    </source>
</evidence>
<keyword evidence="7 27" id="KW-0285">Flavoprotein</keyword>
<gene>
    <name evidence="31" type="primary">ACADSB_0</name>
    <name evidence="31" type="ORF">g.10225</name>
</gene>
<comment type="pathway">
    <text evidence="3">Lipid metabolism; mitochondrial fatty acid beta-oxidation.</text>
</comment>